<gene>
    <name evidence="1" type="ORF">GCM10010185_55020</name>
</gene>
<dbReference type="Proteomes" id="UP000639606">
    <property type="component" value="Unassembled WGS sequence"/>
</dbReference>
<evidence type="ECO:0000313" key="1">
    <source>
        <dbReference type="EMBL" id="GGP74450.1"/>
    </source>
</evidence>
<protein>
    <recommendedName>
        <fullName evidence="3">ATP-grasp domain-containing protein</fullName>
    </recommendedName>
</protein>
<dbReference type="Gene3D" id="3.30.470.20">
    <property type="entry name" value="ATP-grasp fold, B domain"/>
    <property type="match status" value="1"/>
</dbReference>
<name>A0A918AUZ3_9PSEU</name>
<sequence>MHTEIALTPRGPRIIEVNARSGGPVESAFRAVGYDYGVDVARTALGLRPTPSTDFDGVAWFRIMPAPEDEFVALGHTPVERLRERFAGLFSIRVFLTPGDRVGRPRRQFLAGFVGRGANFRR</sequence>
<evidence type="ECO:0000313" key="2">
    <source>
        <dbReference type="Proteomes" id="UP000639606"/>
    </source>
</evidence>
<keyword evidence="2" id="KW-1185">Reference proteome</keyword>
<reference evidence="1" key="2">
    <citation type="submission" date="2020-09" db="EMBL/GenBank/DDBJ databases">
        <authorList>
            <person name="Sun Q."/>
            <person name="Ohkuma M."/>
        </authorList>
    </citation>
    <scope>NUCLEOTIDE SEQUENCE</scope>
    <source>
        <strain evidence="1">JCM 3313</strain>
    </source>
</reference>
<evidence type="ECO:0008006" key="3">
    <source>
        <dbReference type="Google" id="ProtNLM"/>
    </source>
</evidence>
<organism evidence="1 2">
    <name type="scientific">Saccharothrix coeruleofusca</name>
    <dbReference type="NCBI Taxonomy" id="33919"/>
    <lineage>
        <taxon>Bacteria</taxon>
        <taxon>Bacillati</taxon>
        <taxon>Actinomycetota</taxon>
        <taxon>Actinomycetes</taxon>
        <taxon>Pseudonocardiales</taxon>
        <taxon>Pseudonocardiaceae</taxon>
        <taxon>Saccharothrix</taxon>
    </lineage>
</organism>
<dbReference type="EMBL" id="BMRG01000014">
    <property type="protein sequence ID" value="GGP74450.1"/>
    <property type="molecule type" value="Genomic_DNA"/>
</dbReference>
<dbReference type="RefSeq" id="WP_189226203.1">
    <property type="nucleotide sequence ID" value="NZ_BMRG01000014.1"/>
</dbReference>
<reference evidence="1" key="1">
    <citation type="journal article" date="2014" name="Int. J. Syst. Evol. Microbiol.">
        <title>Complete genome sequence of Corynebacterium casei LMG S-19264T (=DSM 44701T), isolated from a smear-ripened cheese.</title>
        <authorList>
            <consortium name="US DOE Joint Genome Institute (JGI-PGF)"/>
            <person name="Walter F."/>
            <person name="Albersmeier A."/>
            <person name="Kalinowski J."/>
            <person name="Ruckert C."/>
        </authorList>
    </citation>
    <scope>NUCLEOTIDE SEQUENCE</scope>
    <source>
        <strain evidence="1">JCM 3313</strain>
    </source>
</reference>
<dbReference type="AlphaFoldDB" id="A0A918AUZ3"/>
<comment type="caution">
    <text evidence="1">The sequence shown here is derived from an EMBL/GenBank/DDBJ whole genome shotgun (WGS) entry which is preliminary data.</text>
</comment>
<accession>A0A918AUZ3</accession>
<proteinExistence type="predicted"/>
<dbReference type="SUPFAM" id="SSF56059">
    <property type="entry name" value="Glutathione synthetase ATP-binding domain-like"/>
    <property type="match status" value="1"/>
</dbReference>